<organism evidence="8 9">
    <name type="scientific">Saponaria officinalis</name>
    <name type="common">Common soapwort</name>
    <name type="synonym">Lychnis saponaria</name>
    <dbReference type="NCBI Taxonomy" id="3572"/>
    <lineage>
        <taxon>Eukaryota</taxon>
        <taxon>Viridiplantae</taxon>
        <taxon>Streptophyta</taxon>
        <taxon>Embryophyta</taxon>
        <taxon>Tracheophyta</taxon>
        <taxon>Spermatophyta</taxon>
        <taxon>Magnoliopsida</taxon>
        <taxon>eudicotyledons</taxon>
        <taxon>Gunneridae</taxon>
        <taxon>Pentapetalae</taxon>
        <taxon>Caryophyllales</taxon>
        <taxon>Caryophyllaceae</taxon>
        <taxon>Caryophylleae</taxon>
        <taxon>Saponaria</taxon>
    </lineage>
</organism>
<sequence length="347" mass="39306">MALAKDHHQISSRVFYENNIQFPHIFPYNFDDEYDQHQYDGDSLENPNYSNNKVIISPNNQVISTNSPTISNSSSANSSNNGLTINPQTSNNYQTHEEAHSLLHFKSGYGSVLSFQNENNNQFQLDNNNNFEKINRPIDFHYPVWEGCSSISGLNNQQQQQQQQQSRHQLKEMKNGTANSHLRNSISDYNQDLDANEWIYAEANVDDPPQESATQQTCFNKRKPNNMENMQPSKKSTTNTSKKPKFESKLKDPQSVAAKNRRERISERLKILQDLVPNGSKVDLVTMLEKAIGYVKFLQLQLKVLATDEFWPAAGGNAPDISQVKEAIDAILSSQRSSEGTTSSNSK</sequence>
<evidence type="ECO:0000256" key="6">
    <source>
        <dbReference type="SAM" id="MobiDB-lite"/>
    </source>
</evidence>
<keyword evidence="4" id="KW-0804">Transcription</keyword>
<dbReference type="GO" id="GO:0003677">
    <property type="term" value="F:DNA binding"/>
    <property type="evidence" value="ECO:0007669"/>
    <property type="project" value="UniProtKB-KW"/>
</dbReference>
<feature type="domain" description="BHLH" evidence="7">
    <location>
        <begin position="249"/>
        <end position="298"/>
    </location>
</feature>
<dbReference type="FunFam" id="4.10.280.10:FF:000046">
    <property type="entry name" value="Transcription factor bHLH83"/>
    <property type="match status" value="1"/>
</dbReference>
<dbReference type="Gene3D" id="4.10.280.10">
    <property type="entry name" value="Helix-loop-helix DNA-binding domain"/>
    <property type="match status" value="1"/>
</dbReference>
<gene>
    <name evidence="8" type="ORF">RND81_10G118100</name>
</gene>
<dbReference type="GO" id="GO:0048766">
    <property type="term" value="P:root hair initiation"/>
    <property type="evidence" value="ECO:0007669"/>
    <property type="project" value="UniProtKB-ARBA"/>
</dbReference>
<dbReference type="GO" id="GO:0005634">
    <property type="term" value="C:nucleus"/>
    <property type="evidence" value="ECO:0007669"/>
    <property type="project" value="UniProtKB-SubCell"/>
</dbReference>
<feature type="region of interest" description="Disordered" evidence="6">
    <location>
        <begin position="206"/>
        <end position="261"/>
    </location>
</feature>
<evidence type="ECO:0000256" key="3">
    <source>
        <dbReference type="ARBA" id="ARBA00023125"/>
    </source>
</evidence>
<keyword evidence="2" id="KW-0805">Transcription regulation</keyword>
<dbReference type="InterPro" id="IPR011598">
    <property type="entry name" value="bHLH_dom"/>
</dbReference>
<keyword evidence="3" id="KW-0238">DNA-binding</keyword>
<evidence type="ECO:0000313" key="8">
    <source>
        <dbReference type="EMBL" id="KAK9683120.1"/>
    </source>
</evidence>
<dbReference type="AlphaFoldDB" id="A0AAW1I1Y3"/>
<dbReference type="GO" id="GO:0046983">
    <property type="term" value="F:protein dimerization activity"/>
    <property type="evidence" value="ECO:0007669"/>
    <property type="project" value="InterPro"/>
</dbReference>
<evidence type="ECO:0000256" key="2">
    <source>
        <dbReference type="ARBA" id="ARBA00023015"/>
    </source>
</evidence>
<dbReference type="SUPFAM" id="SSF47459">
    <property type="entry name" value="HLH, helix-loop-helix DNA-binding domain"/>
    <property type="match status" value="1"/>
</dbReference>
<evidence type="ECO:0000313" key="9">
    <source>
        <dbReference type="Proteomes" id="UP001443914"/>
    </source>
</evidence>
<dbReference type="Pfam" id="PF00010">
    <property type="entry name" value="HLH"/>
    <property type="match status" value="1"/>
</dbReference>
<keyword evidence="5" id="KW-0539">Nucleus</keyword>
<dbReference type="CDD" id="cd11454">
    <property type="entry name" value="bHLH_AtIND_like"/>
    <property type="match status" value="1"/>
</dbReference>
<dbReference type="GO" id="GO:0003700">
    <property type="term" value="F:DNA-binding transcription factor activity"/>
    <property type="evidence" value="ECO:0007669"/>
    <property type="project" value="InterPro"/>
</dbReference>
<evidence type="ECO:0000259" key="7">
    <source>
        <dbReference type="PROSITE" id="PS50888"/>
    </source>
</evidence>
<dbReference type="InterPro" id="IPR045843">
    <property type="entry name" value="IND-like"/>
</dbReference>
<comment type="subcellular location">
    <subcellularLocation>
        <location evidence="1">Nucleus</location>
    </subcellularLocation>
</comment>
<proteinExistence type="predicted"/>
<dbReference type="PROSITE" id="PS50888">
    <property type="entry name" value="BHLH"/>
    <property type="match status" value="1"/>
</dbReference>
<feature type="compositionally biased region" description="Low complexity" evidence="6">
    <location>
        <begin position="232"/>
        <end position="241"/>
    </location>
</feature>
<keyword evidence="9" id="KW-1185">Reference proteome</keyword>
<dbReference type="PANTHER" id="PTHR45914:SF59">
    <property type="entry name" value="TRANSCRIPTION FACTOR BHLH83-LIKE"/>
    <property type="match status" value="1"/>
</dbReference>
<feature type="compositionally biased region" description="Low complexity" evidence="6">
    <location>
        <begin position="65"/>
        <end position="81"/>
    </location>
</feature>
<dbReference type="Proteomes" id="UP001443914">
    <property type="component" value="Unassembled WGS sequence"/>
</dbReference>
<evidence type="ECO:0000256" key="4">
    <source>
        <dbReference type="ARBA" id="ARBA00023163"/>
    </source>
</evidence>
<dbReference type="SMART" id="SM00353">
    <property type="entry name" value="HLH"/>
    <property type="match status" value="1"/>
</dbReference>
<evidence type="ECO:0000256" key="1">
    <source>
        <dbReference type="ARBA" id="ARBA00004123"/>
    </source>
</evidence>
<comment type="caution">
    <text evidence="8">The sequence shown here is derived from an EMBL/GenBank/DDBJ whole genome shotgun (WGS) entry which is preliminary data.</text>
</comment>
<reference evidence="8" key="1">
    <citation type="submission" date="2024-03" db="EMBL/GenBank/DDBJ databases">
        <title>WGS assembly of Saponaria officinalis var. Norfolk2.</title>
        <authorList>
            <person name="Jenkins J."/>
            <person name="Shu S."/>
            <person name="Grimwood J."/>
            <person name="Barry K."/>
            <person name="Goodstein D."/>
            <person name="Schmutz J."/>
            <person name="Leebens-Mack J."/>
            <person name="Osbourn A."/>
        </authorList>
    </citation>
    <scope>NUCLEOTIDE SEQUENCE [LARGE SCALE GENOMIC DNA]</scope>
    <source>
        <strain evidence="8">JIC</strain>
    </source>
</reference>
<name>A0AAW1I1Y3_SAPOF</name>
<dbReference type="PANTHER" id="PTHR45914">
    <property type="entry name" value="TRANSCRIPTION FACTOR HEC3-RELATED"/>
    <property type="match status" value="1"/>
</dbReference>
<feature type="region of interest" description="Disordered" evidence="6">
    <location>
        <begin position="65"/>
        <end position="91"/>
    </location>
</feature>
<accession>A0AAW1I1Y3</accession>
<protein>
    <recommendedName>
        <fullName evidence="7">BHLH domain-containing protein</fullName>
    </recommendedName>
</protein>
<dbReference type="InterPro" id="IPR036638">
    <property type="entry name" value="HLH_DNA-bd_sf"/>
</dbReference>
<dbReference type="EMBL" id="JBDFQZ010000010">
    <property type="protein sequence ID" value="KAK9683120.1"/>
    <property type="molecule type" value="Genomic_DNA"/>
</dbReference>
<feature type="compositionally biased region" description="Polar residues" evidence="6">
    <location>
        <begin position="82"/>
        <end position="91"/>
    </location>
</feature>
<evidence type="ECO:0000256" key="5">
    <source>
        <dbReference type="ARBA" id="ARBA00023242"/>
    </source>
</evidence>
<feature type="region of interest" description="Disordered" evidence="6">
    <location>
        <begin position="153"/>
        <end position="172"/>
    </location>
</feature>